<dbReference type="InterPro" id="IPR036961">
    <property type="entry name" value="Kinesin_motor_dom_sf"/>
</dbReference>
<feature type="compositionally biased region" description="Low complexity" evidence="6">
    <location>
        <begin position="90"/>
        <end position="111"/>
    </location>
</feature>
<dbReference type="SUPFAM" id="SSF52540">
    <property type="entry name" value="P-loop containing nucleoside triphosphate hydrolases"/>
    <property type="match status" value="1"/>
</dbReference>
<protein>
    <recommendedName>
        <fullName evidence="4">Kinesin-like protein</fullName>
    </recommendedName>
</protein>
<dbReference type="GO" id="GO:0008017">
    <property type="term" value="F:microtubule binding"/>
    <property type="evidence" value="ECO:0007669"/>
    <property type="project" value="InterPro"/>
</dbReference>
<dbReference type="SMART" id="SM00129">
    <property type="entry name" value="KISc"/>
    <property type="match status" value="1"/>
</dbReference>
<keyword evidence="2 3" id="KW-0067">ATP-binding</keyword>
<dbReference type="InterPro" id="IPR019821">
    <property type="entry name" value="Kinesin_motor_CS"/>
</dbReference>
<feature type="compositionally biased region" description="Low complexity" evidence="6">
    <location>
        <begin position="622"/>
        <end position="655"/>
    </location>
</feature>
<accession>A0AAN9UTS7</accession>
<dbReference type="Proteomes" id="UP001320420">
    <property type="component" value="Unassembled WGS sequence"/>
</dbReference>
<dbReference type="InterPro" id="IPR001752">
    <property type="entry name" value="Kinesin_motor_dom"/>
</dbReference>
<reference evidence="8 9" key="1">
    <citation type="submission" date="2024-02" db="EMBL/GenBank/DDBJ databases">
        <title>De novo assembly and annotation of 12 fungi associated with fruit tree decline syndrome in Ontario, Canada.</title>
        <authorList>
            <person name="Sulman M."/>
            <person name="Ellouze W."/>
            <person name="Ilyukhin E."/>
        </authorList>
    </citation>
    <scope>NUCLEOTIDE SEQUENCE [LARGE SCALE GENOMIC DNA]</scope>
    <source>
        <strain evidence="8 9">M11/M66-122</strain>
    </source>
</reference>
<dbReference type="PANTHER" id="PTHR47972">
    <property type="entry name" value="KINESIN-LIKE PROTEIN KLP-3"/>
    <property type="match status" value="1"/>
</dbReference>
<evidence type="ECO:0000313" key="8">
    <source>
        <dbReference type="EMBL" id="KAK7748418.1"/>
    </source>
</evidence>
<dbReference type="PRINTS" id="PR00380">
    <property type="entry name" value="KINESINHEAVY"/>
</dbReference>
<keyword evidence="9" id="KW-1185">Reference proteome</keyword>
<evidence type="ECO:0000256" key="3">
    <source>
        <dbReference type="PROSITE-ProRule" id="PRU00283"/>
    </source>
</evidence>
<dbReference type="InterPro" id="IPR027640">
    <property type="entry name" value="Kinesin-like_fam"/>
</dbReference>
<dbReference type="GO" id="GO:0005874">
    <property type="term" value="C:microtubule"/>
    <property type="evidence" value="ECO:0007669"/>
    <property type="project" value="UniProtKB-KW"/>
</dbReference>
<keyword evidence="5" id="KW-0175">Coiled coil</keyword>
<dbReference type="PANTHER" id="PTHR47972:SF28">
    <property type="entry name" value="KINESIN-LIKE PROTEIN KLP-3"/>
    <property type="match status" value="1"/>
</dbReference>
<keyword evidence="3 4" id="KW-0505">Motor protein</keyword>
<evidence type="ECO:0000259" key="7">
    <source>
        <dbReference type="PROSITE" id="PS50067"/>
    </source>
</evidence>
<dbReference type="Pfam" id="PF00225">
    <property type="entry name" value="Kinesin"/>
    <property type="match status" value="1"/>
</dbReference>
<gene>
    <name evidence="8" type="primary">KAR3_1</name>
    <name evidence="8" type="ORF">SLS62_008574</name>
</gene>
<dbReference type="PROSITE" id="PS50067">
    <property type="entry name" value="KINESIN_MOTOR_2"/>
    <property type="match status" value="1"/>
</dbReference>
<evidence type="ECO:0000256" key="2">
    <source>
        <dbReference type="ARBA" id="ARBA00022840"/>
    </source>
</evidence>
<dbReference type="AlphaFoldDB" id="A0AAN9UTS7"/>
<dbReference type="PROSITE" id="PS00411">
    <property type="entry name" value="KINESIN_MOTOR_1"/>
    <property type="match status" value="1"/>
</dbReference>
<name>A0AAN9UTS7_9PEZI</name>
<evidence type="ECO:0000256" key="6">
    <source>
        <dbReference type="SAM" id="MobiDB-lite"/>
    </source>
</evidence>
<comment type="similarity">
    <text evidence="3 4">Belongs to the TRAFAC class myosin-kinesin ATPase superfamily. Kinesin family.</text>
</comment>
<evidence type="ECO:0000256" key="5">
    <source>
        <dbReference type="SAM" id="Coils"/>
    </source>
</evidence>
<sequence>MDLRTQYKAQAQPKKAMEGNISTANEKHVPQQQQQQNQRNASPPPNGNSQKVESKLDHVSQALQNLMDVVKATSGKVDNIQTLVGSLEASSSSSSRQQNPAAVAAATADSAQPRTATSAAEDAAKKYIEERLQEKIAELEAEVRAQQAAAAETKKKQETAVRDVQAGLGSEVDQLKGQVEQERARADAMAAERAEALKRRDQAVARLEHADLRWETQFEESQAARDSIEALLKETIDREQERRRQLFEQVQDLKGSIRVMCRIRPAPAGVEPEQLVDFGPPERGQFTEEWGRLNLQATRKGATGLVTETKTFDFERVFGQGDANGAVFEEIADLVQSSMEGKKVCLFAYGQTGSGKTHTMLGSDADPGIVPQTIGMMFGVAGDAAASGSHLYSVALSVVEIYQDSVHDLLVEPVDGKKARVRLSEAAWAEVESADAALELLGQAAQHRTVASTNANDQSSRSHLILAFRITKEHLRGQRAGQRTTGTLNLVDLAGSERTAAAGATGTQMREGVSINSDLMNLNLVITALGNGTRVPYDSALTKALKDSLSRGSRTLMLVMVSPFKKDQSQTVQTLDKGAEATRAKLASLNRRGSSTPAATPARKPAAAVSALPKPKPIAGNSARTSIPRPASSSSKASTTTRRLSASSGSSRITR</sequence>
<dbReference type="GO" id="GO:0007018">
    <property type="term" value="P:microtubule-based movement"/>
    <property type="evidence" value="ECO:0007669"/>
    <property type="project" value="InterPro"/>
</dbReference>
<dbReference type="InterPro" id="IPR027417">
    <property type="entry name" value="P-loop_NTPase"/>
</dbReference>
<evidence type="ECO:0000256" key="4">
    <source>
        <dbReference type="RuleBase" id="RU000394"/>
    </source>
</evidence>
<organism evidence="8 9">
    <name type="scientific">Diatrype stigma</name>
    <dbReference type="NCBI Taxonomy" id="117547"/>
    <lineage>
        <taxon>Eukaryota</taxon>
        <taxon>Fungi</taxon>
        <taxon>Dikarya</taxon>
        <taxon>Ascomycota</taxon>
        <taxon>Pezizomycotina</taxon>
        <taxon>Sordariomycetes</taxon>
        <taxon>Xylariomycetidae</taxon>
        <taxon>Xylariales</taxon>
        <taxon>Diatrypaceae</taxon>
        <taxon>Diatrype</taxon>
    </lineage>
</organism>
<proteinExistence type="inferred from homology"/>
<dbReference type="GO" id="GO:0005524">
    <property type="term" value="F:ATP binding"/>
    <property type="evidence" value="ECO:0007669"/>
    <property type="project" value="UniProtKB-UniRule"/>
</dbReference>
<dbReference type="GO" id="GO:0003777">
    <property type="term" value="F:microtubule motor activity"/>
    <property type="evidence" value="ECO:0007669"/>
    <property type="project" value="InterPro"/>
</dbReference>
<evidence type="ECO:0000256" key="1">
    <source>
        <dbReference type="ARBA" id="ARBA00022741"/>
    </source>
</evidence>
<comment type="caution">
    <text evidence="8">The sequence shown here is derived from an EMBL/GenBank/DDBJ whole genome shotgun (WGS) entry which is preliminary data.</text>
</comment>
<keyword evidence="1 3" id="KW-0547">Nucleotide-binding</keyword>
<feature type="region of interest" description="Disordered" evidence="6">
    <location>
        <begin position="588"/>
        <end position="655"/>
    </location>
</feature>
<dbReference type="EMBL" id="JAKJXP020000081">
    <property type="protein sequence ID" value="KAK7748418.1"/>
    <property type="molecule type" value="Genomic_DNA"/>
</dbReference>
<dbReference type="Gene3D" id="3.40.850.10">
    <property type="entry name" value="Kinesin motor domain"/>
    <property type="match status" value="1"/>
</dbReference>
<keyword evidence="4" id="KW-0493">Microtubule</keyword>
<feature type="coiled-coil region" evidence="5">
    <location>
        <begin position="129"/>
        <end position="199"/>
    </location>
</feature>
<feature type="domain" description="Kinesin motor" evidence="7">
    <location>
        <begin position="256"/>
        <end position="584"/>
    </location>
</feature>
<feature type="binding site" evidence="3">
    <location>
        <begin position="350"/>
        <end position="357"/>
    </location>
    <ligand>
        <name>ATP</name>
        <dbReference type="ChEBI" id="CHEBI:30616"/>
    </ligand>
</feature>
<feature type="region of interest" description="Disordered" evidence="6">
    <location>
        <begin position="1"/>
        <end position="54"/>
    </location>
</feature>
<evidence type="ECO:0000313" key="9">
    <source>
        <dbReference type="Proteomes" id="UP001320420"/>
    </source>
</evidence>
<feature type="compositionally biased region" description="Low complexity" evidence="6">
    <location>
        <begin position="597"/>
        <end position="613"/>
    </location>
</feature>
<feature type="region of interest" description="Disordered" evidence="6">
    <location>
        <begin position="88"/>
        <end position="122"/>
    </location>
</feature>